<gene>
    <name evidence="2" type="ORF">dnm_049950</name>
</gene>
<name>A0A975GQH3_9BACT</name>
<evidence type="ECO:0000313" key="3">
    <source>
        <dbReference type="Proteomes" id="UP000663722"/>
    </source>
</evidence>
<dbReference type="AlphaFoldDB" id="A0A975GQH3"/>
<organism evidence="2 3">
    <name type="scientific">Desulfonema magnum</name>
    <dbReference type="NCBI Taxonomy" id="45655"/>
    <lineage>
        <taxon>Bacteria</taxon>
        <taxon>Pseudomonadati</taxon>
        <taxon>Thermodesulfobacteriota</taxon>
        <taxon>Desulfobacteria</taxon>
        <taxon>Desulfobacterales</taxon>
        <taxon>Desulfococcaceae</taxon>
        <taxon>Desulfonema</taxon>
    </lineage>
</organism>
<evidence type="ECO:0000313" key="2">
    <source>
        <dbReference type="EMBL" id="QTA88948.1"/>
    </source>
</evidence>
<protein>
    <submittedName>
        <fullName evidence="2">Uncharacterized protein</fullName>
    </submittedName>
</protein>
<evidence type="ECO:0000256" key="1">
    <source>
        <dbReference type="SAM" id="MobiDB-lite"/>
    </source>
</evidence>
<keyword evidence="3" id="KW-1185">Reference proteome</keyword>
<dbReference type="Proteomes" id="UP000663722">
    <property type="component" value="Chromosome"/>
</dbReference>
<dbReference type="EMBL" id="CP061800">
    <property type="protein sequence ID" value="QTA88948.1"/>
    <property type="molecule type" value="Genomic_DNA"/>
</dbReference>
<dbReference type="KEGG" id="dmm:dnm_049950"/>
<accession>A0A975GQH3</accession>
<proteinExistence type="predicted"/>
<feature type="region of interest" description="Disordered" evidence="1">
    <location>
        <begin position="18"/>
        <end position="43"/>
    </location>
</feature>
<reference evidence="2" key="1">
    <citation type="journal article" date="2021" name="Microb. Physiol.">
        <title>Proteogenomic Insights into the Physiology of Marine, Sulfate-Reducing, Filamentous Desulfonema limicola and Desulfonema magnum.</title>
        <authorList>
            <person name="Schnaars V."/>
            <person name="Wohlbrand L."/>
            <person name="Scheve S."/>
            <person name="Hinrichs C."/>
            <person name="Reinhardt R."/>
            <person name="Rabus R."/>
        </authorList>
    </citation>
    <scope>NUCLEOTIDE SEQUENCE</scope>
    <source>
        <strain evidence="2">4be13</strain>
    </source>
</reference>
<sequence length="43" mass="4715">MGSDKMSVGGKYQKIKNFPKIKFPASSSHNEKIRATSASSSRK</sequence>